<dbReference type="InterPro" id="IPR019734">
    <property type="entry name" value="TPR_rpt"/>
</dbReference>
<keyword evidence="4" id="KW-1185">Reference proteome</keyword>
<dbReference type="PANTHER" id="PTHR38788:SF3">
    <property type="entry name" value="CLR5 DOMAIN-CONTAINING PROTEIN"/>
    <property type="match status" value="1"/>
</dbReference>
<dbReference type="SUPFAM" id="SSF48452">
    <property type="entry name" value="TPR-like"/>
    <property type="match status" value="2"/>
</dbReference>
<sequence length="885" mass="101296">MENWIISSTDRKAHIVLACITCENVVLLAAEAEILREKGKTVKLWHNSDVAAFLGNERFPGRGAVCANDEGQLVQRDESFTHFASLRSRSGGVLPTRQQRVCSLAALDFRPTYQTIQTRCTIVASAVDFCLANGAEEPISDSLLRPSNTFTMKEVQFQSTAVTASSPGQIMLNPSKAQGLSKLDWLELKPIIRELYQEQKQTLKQLAAYIQEHHGVKPTKKQLLHRISGWGYEKNVKKDERRAIIERLGPEVESLGETMLRGRRIDKAKLNRWMKLEKSSNETSPTSEVLENSSETSKVSEAPTSGTSMYEENVVIEQAGDKSGISPVFCYEEIPFDWNYVDILGSPRFTRLIGALTVEECDDIPALHLDAMDHDISKTNLLDRCRAGSSAQDMQNGCTNESRLWKQLASMKAYRAVESFRSSPHRKLLFELDPFPTSPNRSSSPLRSFPLAYSFQPRMSDAECQKKFRNRKRMEASEIIHLVETLGAKGEELYHLCCYKAAEPWFRRVITAKQQTKGYKPEQTLWACQRVSDCILKQGQYREAQNIHENLHDNIVRALGTDHEVSVQSTVVKANLLRKLGCRAEEHDLRRQVLQIRLVTLGSRHWETLEALGDLATSLRHFGRHREVQCLLEATTHFRLEAAENPMDVVPNEIETIQSMAFLAQSFNYNREYDESEYLLEYAEKLFGPTTRRRCTEVFEYHQIRATTYRLQRRFKKSEEILRGLLEHHSASLSPNRSSCTMLELSRLLSETGRQHEAAAWLEKEYVLNLNTYGATHSYTTQACRRVGFSYTDQRRYNEARDFFADAIEKLQTNRGDFESRLECVQKINSWMSFVEQIRASNPLERCLETENLERTILDAECGVDSEKMSDIPDPLLWMGEHFQV</sequence>
<dbReference type="AlphaFoldDB" id="A0A2J6QRA7"/>
<evidence type="ECO:0000313" key="4">
    <source>
        <dbReference type="Proteomes" id="UP000235786"/>
    </source>
</evidence>
<dbReference type="InterPro" id="IPR011990">
    <property type="entry name" value="TPR-like_helical_dom_sf"/>
</dbReference>
<dbReference type="Pfam" id="PF14420">
    <property type="entry name" value="Clr5"/>
    <property type="match status" value="1"/>
</dbReference>
<dbReference type="EMBL" id="KZ613988">
    <property type="protein sequence ID" value="PMD28791.1"/>
    <property type="molecule type" value="Genomic_DNA"/>
</dbReference>
<feature type="compositionally biased region" description="Polar residues" evidence="1">
    <location>
        <begin position="281"/>
        <end position="306"/>
    </location>
</feature>
<dbReference type="Proteomes" id="UP000235786">
    <property type="component" value="Unassembled WGS sequence"/>
</dbReference>
<dbReference type="SMART" id="SM00028">
    <property type="entry name" value="TPR"/>
    <property type="match status" value="3"/>
</dbReference>
<feature type="region of interest" description="Disordered" evidence="1">
    <location>
        <begin position="276"/>
        <end position="306"/>
    </location>
</feature>
<dbReference type="PANTHER" id="PTHR38788">
    <property type="entry name" value="CLR5 DOMAIN-CONTAINING PROTEIN"/>
    <property type="match status" value="1"/>
</dbReference>
<feature type="domain" description="Clr5" evidence="2">
    <location>
        <begin position="182"/>
        <end position="234"/>
    </location>
</feature>
<reference evidence="3 4" key="1">
    <citation type="submission" date="2016-04" db="EMBL/GenBank/DDBJ databases">
        <title>A degradative enzymes factory behind the ericoid mycorrhizal symbiosis.</title>
        <authorList>
            <consortium name="DOE Joint Genome Institute"/>
            <person name="Martino E."/>
            <person name="Morin E."/>
            <person name="Grelet G."/>
            <person name="Kuo A."/>
            <person name="Kohler A."/>
            <person name="Daghino S."/>
            <person name="Barry K."/>
            <person name="Choi C."/>
            <person name="Cichocki N."/>
            <person name="Clum A."/>
            <person name="Copeland A."/>
            <person name="Hainaut M."/>
            <person name="Haridas S."/>
            <person name="Labutti K."/>
            <person name="Lindquist E."/>
            <person name="Lipzen A."/>
            <person name="Khouja H.-R."/>
            <person name="Murat C."/>
            <person name="Ohm R."/>
            <person name="Olson A."/>
            <person name="Spatafora J."/>
            <person name="Veneault-Fourrey C."/>
            <person name="Henrissat B."/>
            <person name="Grigoriev I."/>
            <person name="Martin F."/>
            <person name="Perotto S."/>
        </authorList>
    </citation>
    <scope>NUCLEOTIDE SEQUENCE [LARGE SCALE GENOMIC DNA]</scope>
    <source>
        <strain evidence="3 4">F</strain>
    </source>
</reference>
<protein>
    <recommendedName>
        <fullName evidence="2">Clr5 domain-containing protein</fullName>
    </recommendedName>
</protein>
<dbReference type="Gene3D" id="1.25.40.10">
    <property type="entry name" value="Tetratricopeptide repeat domain"/>
    <property type="match status" value="2"/>
</dbReference>
<evidence type="ECO:0000313" key="3">
    <source>
        <dbReference type="EMBL" id="PMD28791.1"/>
    </source>
</evidence>
<evidence type="ECO:0000259" key="2">
    <source>
        <dbReference type="Pfam" id="PF14420"/>
    </source>
</evidence>
<gene>
    <name evidence="3" type="ORF">L207DRAFT_539411</name>
</gene>
<name>A0A2J6QRA7_HYAVF</name>
<accession>A0A2J6QRA7</accession>
<dbReference type="STRING" id="1149755.A0A2J6QRA7"/>
<dbReference type="OrthoDB" id="3521172at2759"/>
<proteinExistence type="predicted"/>
<evidence type="ECO:0000256" key="1">
    <source>
        <dbReference type="SAM" id="MobiDB-lite"/>
    </source>
</evidence>
<dbReference type="InterPro" id="IPR025676">
    <property type="entry name" value="Clr5_dom"/>
</dbReference>
<organism evidence="3 4">
    <name type="scientific">Hyaloscypha variabilis (strain UAMH 11265 / GT02V1 / F)</name>
    <name type="common">Meliniomyces variabilis</name>
    <dbReference type="NCBI Taxonomy" id="1149755"/>
    <lineage>
        <taxon>Eukaryota</taxon>
        <taxon>Fungi</taxon>
        <taxon>Dikarya</taxon>
        <taxon>Ascomycota</taxon>
        <taxon>Pezizomycotina</taxon>
        <taxon>Leotiomycetes</taxon>
        <taxon>Helotiales</taxon>
        <taxon>Hyaloscyphaceae</taxon>
        <taxon>Hyaloscypha</taxon>
        <taxon>Hyaloscypha variabilis</taxon>
    </lineage>
</organism>